<dbReference type="EMBL" id="FMZE01000002">
    <property type="protein sequence ID" value="SDC56589.1"/>
    <property type="molecule type" value="Genomic_DNA"/>
</dbReference>
<dbReference type="AlphaFoldDB" id="A0A222VM24"/>
<dbReference type="STRING" id="530584.SAMN05421630_102601"/>
<evidence type="ECO:0000313" key="1">
    <source>
        <dbReference type="EMBL" id="SDC56589.1"/>
    </source>
</evidence>
<dbReference type="KEGG" id="pmad:BAY61_07960"/>
<dbReference type="Proteomes" id="UP000199494">
    <property type="component" value="Unassembled WGS sequence"/>
</dbReference>
<sequence length="210" mass="23182">MSARYRPISFDRLIARLAARIAATPGRWLRVAIDGARTATDPAAVADALVDPLRVEGRAVRRVSASDYLRPASLRFERGKRDPDARYEDWLDTGALRREVLGPLAENGSGAVLPALWDRERDRAFRMDREPLPEGGVLLLEGELLLGRGLDFDLTVHLSLSASALRRRIAPDSAWALPAYLRYDAEADPVGTADVVVRMDNPAHPALLLR</sequence>
<dbReference type="InterPro" id="IPR027417">
    <property type="entry name" value="P-loop_NTPase"/>
</dbReference>
<name>A0A222VM24_9PSEU</name>
<dbReference type="Gene3D" id="3.40.50.300">
    <property type="entry name" value="P-loop containing nucleotide triphosphate hydrolases"/>
    <property type="match status" value="1"/>
</dbReference>
<organism evidence="1 2">
    <name type="scientific">Prauserella marina</name>
    <dbReference type="NCBI Taxonomy" id="530584"/>
    <lineage>
        <taxon>Bacteria</taxon>
        <taxon>Bacillati</taxon>
        <taxon>Actinomycetota</taxon>
        <taxon>Actinomycetes</taxon>
        <taxon>Pseudonocardiales</taxon>
        <taxon>Pseudonocardiaceae</taxon>
        <taxon>Prauserella</taxon>
    </lineage>
</organism>
<dbReference type="OrthoDB" id="5186671at2"/>
<keyword evidence="2" id="KW-1185">Reference proteome</keyword>
<reference evidence="1 2" key="1">
    <citation type="submission" date="2016-10" db="EMBL/GenBank/DDBJ databases">
        <authorList>
            <person name="de Groot N.N."/>
        </authorList>
    </citation>
    <scope>NUCLEOTIDE SEQUENCE [LARGE SCALE GENOMIC DNA]</scope>
    <source>
        <strain evidence="1 2">CGMCC 4.5506</strain>
    </source>
</reference>
<accession>A0A222VM24</accession>
<evidence type="ECO:0000313" key="2">
    <source>
        <dbReference type="Proteomes" id="UP000199494"/>
    </source>
</evidence>
<proteinExistence type="predicted"/>
<gene>
    <name evidence="1" type="ORF">SAMN05421630_102601</name>
</gene>
<dbReference type="RefSeq" id="WP_091800542.1">
    <property type="nucleotide sequence ID" value="NZ_CP016353.1"/>
</dbReference>
<protein>
    <submittedName>
        <fullName evidence="1">Uncharacterized protein</fullName>
    </submittedName>
</protein>